<dbReference type="STRING" id="52.CMC5_026300"/>
<keyword evidence="1" id="KW-0732">Signal</keyword>
<name>A0A0K1ED27_CHOCO</name>
<evidence type="ECO:0000313" key="3">
    <source>
        <dbReference type="Proteomes" id="UP000067626"/>
    </source>
</evidence>
<reference evidence="2 3" key="1">
    <citation type="submission" date="2015-07" db="EMBL/GenBank/DDBJ databases">
        <title>Genome analysis of myxobacterium Chondromyces crocatus Cm c5 reveals a high potential for natural compound synthesis and the genetic basis for the loss of fruiting body formation.</title>
        <authorList>
            <person name="Zaburannyi N."/>
            <person name="Bunk B."/>
            <person name="Maier J."/>
            <person name="Overmann J."/>
            <person name="Mueller R."/>
        </authorList>
    </citation>
    <scope>NUCLEOTIDE SEQUENCE [LARGE SCALE GENOMIC DNA]</scope>
    <source>
        <strain evidence="2 3">Cm c5</strain>
    </source>
</reference>
<evidence type="ECO:0000313" key="2">
    <source>
        <dbReference type="EMBL" id="AKT38483.1"/>
    </source>
</evidence>
<dbReference type="PANTHER" id="PTHR35580:SF1">
    <property type="entry name" value="PHYTASE-LIKE DOMAIN-CONTAINING PROTEIN"/>
    <property type="match status" value="1"/>
</dbReference>
<dbReference type="InterPro" id="IPR011047">
    <property type="entry name" value="Quinoprotein_ADH-like_sf"/>
</dbReference>
<feature type="signal peptide" evidence="1">
    <location>
        <begin position="1"/>
        <end position="30"/>
    </location>
</feature>
<feature type="chain" id="PRO_5005459251" evidence="1">
    <location>
        <begin position="31"/>
        <end position="631"/>
    </location>
</feature>
<protein>
    <submittedName>
        <fullName evidence="2">Uncharacterized protein</fullName>
    </submittedName>
</protein>
<dbReference type="Gene3D" id="2.80.10.50">
    <property type="match status" value="2"/>
</dbReference>
<dbReference type="EMBL" id="CP012159">
    <property type="protein sequence ID" value="AKT38483.1"/>
    <property type="molecule type" value="Genomic_DNA"/>
</dbReference>
<dbReference type="KEGG" id="ccro:CMC5_026300"/>
<organism evidence="2 3">
    <name type="scientific">Chondromyces crocatus</name>
    <dbReference type="NCBI Taxonomy" id="52"/>
    <lineage>
        <taxon>Bacteria</taxon>
        <taxon>Pseudomonadati</taxon>
        <taxon>Myxococcota</taxon>
        <taxon>Polyangia</taxon>
        <taxon>Polyangiales</taxon>
        <taxon>Polyangiaceae</taxon>
        <taxon>Chondromyces</taxon>
    </lineage>
</organism>
<dbReference type="SUPFAM" id="SSF50998">
    <property type="entry name" value="Quinoprotein alcohol dehydrogenase-like"/>
    <property type="match status" value="1"/>
</dbReference>
<dbReference type="PANTHER" id="PTHR35580">
    <property type="entry name" value="CELL SURFACE GLYCOPROTEIN (S-LAYER PROTEIN)-LIKE PROTEIN"/>
    <property type="match status" value="1"/>
</dbReference>
<dbReference type="InterPro" id="IPR052918">
    <property type="entry name" value="Motility_Chemotaxis_Reg"/>
</dbReference>
<accession>A0A0K1ED27</accession>
<evidence type="ECO:0000256" key="1">
    <source>
        <dbReference type="SAM" id="SignalP"/>
    </source>
</evidence>
<dbReference type="AlphaFoldDB" id="A0A0K1ED27"/>
<gene>
    <name evidence="2" type="ORF">CMC5_026300</name>
</gene>
<dbReference type="Proteomes" id="UP000067626">
    <property type="component" value="Chromosome"/>
</dbReference>
<sequence length="631" mass="64608">MVRTWMTRVSLRRLALAWAGIATLAWTASAALSAGCVLPTEGDSSADSEPTAESLPPTTCIPGATAPCYTGPAGTEGVGVCRGGQRTCDARGAGYGPCLGEVRPAPERCSTPDDEDCDGEGGERDRDCVCAPGEVRACYTGDPATRGVGMCHDGTSTCDPLTLTWSDACDGQTLPAPEVCTTNIDDEDCNGALCGGDVVWALRAGGDGPQTAHAIATDADGNTVVVASFRGAFTLAGTTYQNQGDLDAAVIKIDPDGTVRWVLPIGPARSQIVRAVSIDAHGDIYIAGDFEHTLTFPSPGQGAPPVSLVSTSASDVDLFVAKLDPQGKLLWAHDYGDADEQRAFGLTVGAQGDVLVTGAMAGKIDFGGTVFTSAGGRDLFVASWSADGEPGWFKRFGTLHHQEGTDLALGASLLVTGGATGAFPFGDSVISTGNSADVLALALDPQSGTPRWGVSFGHPGDTQHQVGLGIALDPIGHPLLTGTFTDALHQGDTLLHGGTTSGFVAKLSPTGQPLWSRAFGSTTSQGNAIASDRHGNVLLAGHFAGSADLDDPPLHATQPGPDLLVAKLDPEGRLLWSRHLGNGSPQAGTAITTDASDAILLAGQARGTLDLGPQLLNAGPHPTLFVTKLHP</sequence>
<keyword evidence="3" id="KW-1185">Reference proteome</keyword>
<proteinExistence type="predicted"/>